<dbReference type="RefSeq" id="WP_068306623.1">
    <property type="nucleotide sequence ID" value="NZ_FNAK01000006.1"/>
</dbReference>
<dbReference type="GO" id="GO:0008654">
    <property type="term" value="P:phospholipid biosynthetic process"/>
    <property type="evidence" value="ECO:0007669"/>
    <property type="project" value="UniProtKB-KW"/>
</dbReference>
<evidence type="ECO:0000256" key="4">
    <source>
        <dbReference type="ARBA" id="ARBA00010441"/>
    </source>
</evidence>
<keyword evidence="14" id="KW-1208">Phospholipid metabolism</keyword>
<dbReference type="InterPro" id="IPR004533">
    <property type="entry name" value="CDP-diaglyc--ser_O-PTrfase"/>
</dbReference>
<feature type="transmembrane region" description="Helical" evidence="17">
    <location>
        <begin position="171"/>
        <end position="191"/>
    </location>
</feature>
<comment type="subcellular location">
    <subcellularLocation>
        <location evidence="3">Endomembrane system</location>
    </subcellularLocation>
    <subcellularLocation>
        <location evidence="2">Membrane</location>
        <topology evidence="2">Multi-pass membrane protein</topology>
    </subcellularLocation>
</comment>
<dbReference type="NCBIfam" id="TIGR00473">
    <property type="entry name" value="pssA"/>
    <property type="match status" value="1"/>
</dbReference>
<dbReference type="InterPro" id="IPR048254">
    <property type="entry name" value="CDP_ALCOHOL_P_TRANSF_CS"/>
</dbReference>
<reference evidence="18 19" key="1">
    <citation type="submission" date="2016-10" db="EMBL/GenBank/DDBJ databases">
        <authorList>
            <person name="de Groot N.N."/>
        </authorList>
    </citation>
    <scope>NUCLEOTIDE SEQUENCE [LARGE SCALE GENOMIC DNA]</scope>
    <source>
        <strain evidence="18 19">CGMCC 1.9109</strain>
    </source>
</reference>
<dbReference type="EMBL" id="FNAK01000006">
    <property type="protein sequence ID" value="SDE41122.1"/>
    <property type="molecule type" value="Genomic_DNA"/>
</dbReference>
<evidence type="ECO:0000256" key="17">
    <source>
        <dbReference type="SAM" id="Phobius"/>
    </source>
</evidence>
<evidence type="ECO:0000256" key="12">
    <source>
        <dbReference type="ARBA" id="ARBA00023136"/>
    </source>
</evidence>
<keyword evidence="19" id="KW-1185">Reference proteome</keyword>
<dbReference type="EC" id="2.7.8.8" evidence="5"/>
<evidence type="ECO:0000256" key="13">
    <source>
        <dbReference type="ARBA" id="ARBA00023209"/>
    </source>
</evidence>
<evidence type="ECO:0000256" key="14">
    <source>
        <dbReference type="ARBA" id="ARBA00023264"/>
    </source>
</evidence>
<feature type="transmembrane region" description="Helical" evidence="17">
    <location>
        <begin position="227"/>
        <end position="245"/>
    </location>
</feature>
<evidence type="ECO:0000256" key="8">
    <source>
        <dbReference type="ARBA" id="ARBA00022679"/>
    </source>
</evidence>
<evidence type="ECO:0000256" key="15">
    <source>
        <dbReference type="ARBA" id="ARBA00032361"/>
    </source>
</evidence>
<dbReference type="PROSITE" id="PS00379">
    <property type="entry name" value="CDP_ALCOHOL_P_TRANSF"/>
    <property type="match status" value="1"/>
</dbReference>
<evidence type="ECO:0000313" key="18">
    <source>
        <dbReference type="EMBL" id="SDE41122.1"/>
    </source>
</evidence>
<dbReference type="GO" id="GO:0016020">
    <property type="term" value="C:membrane"/>
    <property type="evidence" value="ECO:0007669"/>
    <property type="project" value="UniProtKB-SubCell"/>
</dbReference>
<evidence type="ECO:0000313" key="19">
    <source>
        <dbReference type="Proteomes" id="UP000183685"/>
    </source>
</evidence>
<feature type="transmembrane region" description="Helical" evidence="17">
    <location>
        <begin position="105"/>
        <end position="126"/>
    </location>
</feature>
<keyword evidence="9 17" id="KW-0812">Transmembrane</keyword>
<evidence type="ECO:0000256" key="6">
    <source>
        <dbReference type="ARBA" id="ARBA00017171"/>
    </source>
</evidence>
<comment type="similarity">
    <text evidence="4 16">Belongs to the CDP-alcohol phosphatidyltransferase class-I family.</text>
</comment>
<dbReference type="Proteomes" id="UP000183685">
    <property type="component" value="Unassembled WGS sequence"/>
</dbReference>
<evidence type="ECO:0000256" key="10">
    <source>
        <dbReference type="ARBA" id="ARBA00022989"/>
    </source>
</evidence>
<evidence type="ECO:0000256" key="3">
    <source>
        <dbReference type="ARBA" id="ARBA00004308"/>
    </source>
</evidence>
<comment type="catalytic activity">
    <reaction evidence="1">
        <text>a CDP-1,2-diacyl-sn-glycerol + L-serine = a 1,2-diacyl-sn-glycero-3-phospho-L-serine + CMP + H(+)</text>
        <dbReference type="Rhea" id="RHEA:16913"/>
        <dbReference type="ChEBI" id="CHEBI:15378"/>
        <dbReference type="ChEBI" id="CHEBI:33384"/>
        <dbReference type="ChEBI" id="CHEBI:57262"/>
        <dbReference type="ChEBI" id="CHEBI:58332"/>
        <dbReference type="ChEBI" id="CHEBI:60377"/>
        <dbReference type="EC" id="2.7.8.8"/>
    </reaction>
</comment>
<proteinExistence type="inferred from homology"/>
<evidence type="ECO:0000256" key="11">
    <source>
        <dbReference type="ARBA" id="ARBA00023098"/>
    </source>
</evidence>
<dbReference type="Pfam" id="PF01066">
    <property type="entry name" value="CDP-OH_P_transf"/>
    <property type="match status" value="1"/>
</dbReference>
<dbReference type="GO" id="GO:0012505">
    <property type="term" value="C:endomembrane system"/>
    <property type="evidence" value="ECO:0007669"/>
    <property type="project" value="UniProtKB-SubCell"/>
</dbReference>
<sequence length="255" mass="27814">MGGEKRALLFKKISIRTILPNVVTLLAFMSGLTSIKFALADKWELAVFAILLAGIFDGLDGTVARLLKSTSRFGAELDSLSDVVSFGVAPAVILYLWVLEGLDRLGWAVALIYAISMALRLARFNAKLDDEEEPRKRLGFLTGVPAPAGATLLLMPLIVDFALEAVTVQNYGLVVSAYAVVVAVLMVSTIPTISLKAFRVPKAWFVPVMLIIGIVIAGLFVRTWAVLIIIAIAYLSSMPFSYVAYERRRKHKQLG</sequence>
<evidence type="ECO:0000256" key="1">
    <source>
        <dbReference type="ARBA" id="ARBA00000287"/>
    </source>
</evidence>
<gene>
    <name evidence="18" type="ORF">SAMN04488071_2884</name>
</gene>
<evidence type="ECO:0000256" key="7">
    <source>
        <dbReference type="ARBA" id="ARBA00022516"/>
    </source>
</evidence>
<dbReference type="InterPro" id="IPR043130">
    <property type="entry name" value="CDP-OH_PTrfase_TM_dom"/>
</dbReference>
<keyword evidence="11" id="KW-0443">Lipid metabolism</keyword>
<keyword evidence="13" id="KW-0594">Phospholipid biosynthesis</keyword>
<dbReference type="AlphaFoldDB" id="A0A1G7CP58"/>
<keyword evidence="8 16" id="KW-0808">Transferase</keyword>
<feature type="transmembrane region" description="Helical" evidence="17">
    <location>
        <begin position="79"/>
        <end position="99"/>
    </location>
</feature>
<organism evidence="18 19">
    <name type="scientific">Kordiimonas lacus</name>
    <dbReference type="NCBI Taxonomy" id="637679"/>
    <lineage>
        <taxon>Bacteria</taxon>
        <taxon>Pseudomonadati</taxon>
        <taxon>Pseudomonadota</taxon>
        <taxon>Alphaproteobacteria</taxon>
        <taxon>Kordiimonadales</taxon>
        <taxon>Kordiimonadaceae</taxon>
        <taxon>Kordiimonas</taxon>
    </lineage>
</organism>
<evidence type="ECO:0000256" key="2">
    <source>
        <dbReference type="ARBA" id="ARBA00004141"/>
    </source>
</evidence>
<protein>
    <recommendedName>
        <fullName evidence="6">CDP-diacylglycerol--serine O-phosphatidyltransferase</fullName>
        <ecNumber evidence="5">2.7.8.8</ecNumber>
    </recommendedName>
    <alternativeName>
        <fullName evidence="15">Phosphatidylserine synthase</fullName>
    </alternativeName>
</protein>
<accession>A0A1G7CP58</accession>
<dbReference type="OrthoDB" id="9777147at2"/>
<keyword evidence="10 17" id="KW-1133">Transmembrane helix</keyword>
<name>A0A1G7CP58_9PROT</name>
<keyword evidence="12 17" id="KW-0472">Membrane</keyword>
<feature type="transmembrane region" description="Helical" evidence="17">
    <location>
        <begin position="45"/>
        <end position="67"/>
    </location>
</feature>
<dbReference type="GO" id="GO:0003882">
    <property type="term" value="F:CDP-diacylglycerol-serine O-phosphatidyltransferase activity"/>
    <property type="evidence" value="ECO:0007669"/>
    <property type="project" value="UniProtKB-EC"/>
</dbReference>
<dbReference type="STRING" id="637679.GCA_001550055_03037"/>
<evidence type="ECO:0000256" key="16">
    <source>
        <dbReference type="RuleBase" id="RU003750"/>
    </source>
</evidence>
<evidence type="ECO:0000256" key="9">
    <source>
        <dbReference type="ARBA" id="ARBA00022692"/>
    </source>
</evidence>
<feature type="transmembrane region" description="Helical" evidence="17">
    <location>
        <begin position="21"/>
        <end position="39"/>
    </location>
</feature>
<feature type="transmembrane region" description="Helical" evidence="17">
    <location>
        <begin position="203"/>
        <end position="221"/>
    </location>
</feature>
<feature type="transmembrane region" description="Helical" evidence="17">
    <location>
        <begin position="138"/>
        <end position="159"/>
    </location>
</feature>
<dbReference type="Gene3D" id="1.20.120.1760">
    <property type="match status" value="1"/>
</dbReference>
<keyword evidence="7" id="KW-0444">Lipid biosynthesis</keyword>
<evidence type="ECO:0000256" key="5">
    <source>
        <dbReference type="ARBA" id="ARBA00013174"/>
    </source>
</evidence>
<dbReference type="InterPro" id="IPR000462">
    <property type="entry name" value="CDP-OH_P_trans"/>
</dbReference>